<organism evidence="1 2">
    <name type="scientific">Amycolatopsis minnesotensis</name>
    <dbReference type="NCBI Taxonomy" id="337894"/>
    <lineage>
        <taxon>Bacteria</taxon>
        <taxon>Bacillati</taxon>
        <taxon>Actinomycetota</taxon>
        <taxon>Actinomycetes</taxon>
        <taxon>Pseudonocardiales</taxon>
        <taxon>Pseudonocardiaceae</taxon>
        <taxon>Amycolatopsis</taxon>
    </lineage>
</organism>
<name>A0ABN2SAZ2_9PSEU</name>
<dbReference type="EMBL" id="BAAANN010000038">
    <property type="protein sequence ID" value="GAA1983511.1"/>
    <property type="molecule type" value="Genomic_DNA"/>
</dbReference>
<accession>A0ABN2SAZ2</accession>
<comment type="caution">
    <text evidence="1">The sequence shown here is derived from an EMBL/GenBank/DDBJ whole genome shotgun (WGS) entry which is preliminary data.</text>
</comment>
<evidence type="ECO:0000313" key="1">
    <source>
        <dbReference type="EMBL" id="GAA1983511.1"/>
    </source>
</evidence>
<reference evidence="1 2" key="1">
    <citation type="journal article" date="2019" name="Int. J. Syst. Evol. Microbiol.">
        <title>The Global Catalogue of Microorganisms (GCM) 10K type strain sequencing project: providing services to taxonomists for standard genome sequencing and annotation.</title>
        <authorList>
            <consortium name="The Broad Institute Genomics Platform"/>
            <consortium name="The Broad Institute Genome Sequencing Center for Infectious Disease"/>
            <person name="Wu L."/>
            <person name="Ma J."/>
        </authorList>
    </citation>
    <scope>NUCLEOTIDE SEQUENCE [LARGE SCALE GENOMIC DNA]</scope>
    <source>
        <strain evidence="1 2">JCM 14545</strain>
    </source>
</reference>
<keyword evidence="2" id="KW-1185">Reference proteome</keyword>
<protein>
    <submittedName>
        <fullName evidence="1">Uncharacterized protein</fullName>
    </submittedName>
</protein>
<sequence>MSDNDSGLPGDLHAALQRHLPDPADDPYHRNPRTALAVLDRLRPHFDDFDDVVQVLFPYDGPHSRDTVIDAAVLMARTGRYLNNATQRRAPLDQGSTVGAIIGNVKAVLYQFEQLLEQLADGAMRLADDPTLYSDQVAWDQNVPREQRMKDRHDAGVTTAMHLADQLRQIRGDLVTRDSAGFRPISGIAPRLDEPTALANQLGHTIDDHDDSSSA</sequence>
<dbReference type="Proteomes" id="UP001501116">
    <property type="component" value="Unassembled WGS sequence"/>
</dbReference>
<gene>
    <name evidence="1" type="ORF">GCM10009754_70860</name>
</gene>
<dbReference type="RefSeq" id="WP_344429105.1">
    <property type="nucleotide sequence ID" value="NZ_BAAANN010000038.1"/>
</dbReference>
<proteinExistence type="predicted"/>
<evidence type="ECO:0000313" key="2">
    <source>
        <dbReference type="Proteomes" id="UP001501116"/>
    </source>
</evidence>